<dbReference type="SUPFAM" id="SSF51735">
    <property type="entry name" value="NAD(P)-binding Rossmann-fold domains"/>
    <property type="match status" value="1"/>
</dbReference>
<dbReference type="Gene3D" id="1.10.1040.50">
    <property type="match status" value="1"/>
</dbReference>
<evidence type="ECO:0000256" key="13">
    <source>
        <dbReference type="ARBA" id="ARBA00049556"/>
    </source>
</evidence>
<evidence type="ECO:0000259" key="14">
    <source>
        <dbReference type="Pfam" id="PF00725"/>
    </source>
</evidence>
<keyword evidence="7" id="KW-0520">NAD</keyword>
<dbReference type="SUPFAM" id="SSF48179">
    <property type="entry name" value="6-phosphogluconate dehydrogenase C-terminal domain-like"/>
    <property type="match status" value="2"/>
</dbReference>
<dbReference type="Pfam" id="PF02737">
    <property type="entry name" value="3HCDH_N"/>
    <property type="match status" value="1"/>
</dbReference>
<dbReference type="SUPFAM" id="SSF52096">
    <property type="entry name" value="ClpP/crotonase"/>
    <property type="match status" value="1"/>
</dbReference>
<sequence length="680" mass="71197">MAQQVQVEHIGPVAVLVFSAPPGNALSAGLCADILQSMTAALRTGCKALVLLSGGTDFCADSPAHDDTEGAPDLAALCGAIENAPVPVIVGVQGRAFGDGLDLVLACHFRLATEDARFAFPDLAAARLPRGGATQRLPRLLGAEGALKVLLSADPLTAEATAGLGMIDGVARGDLVEAAVSLAQKLVARKVPARPASREARFLEDRKTYTAAVDAARRNLSGEDVAAARVLECVEAALVLPFEMGMAFEQAAGRDLADSDVAAALRYVAAAERDLDAEGAEDLPEASGARSIGFFCTGDTGADLASRLLRAGHSVTLAEAEDTRLRDGLSRIGQGLATAVEAGHLTAEERLACLELLKSGTAAAAISECDVAIVGEHRAGRPPLRASVRRLATIVLAEDDLIGPTEFRSVGGDLVLVLEGNATESLFAEIRVAASTLPSATDLTRALIRDIGGRAVVSRGRGVLATLRARLSDAADHLLEEGASPSDVDAALLAAGFAEGHYRARDRRGLGHVVRLWQHDSARRDPRDRCVPLAPQIFAEGRLGRETGQGYFDYPTGIPEGVPSAEVERLLNKVRAEAGVYPRAVTAEEIQRRCLLSLSLGALFLLAEGSVRRPEDIDLALVHGLGFARHRGGVCFMADRRGRDALLREIAGMQAQDRRFWAVPEGGAEGIKSGRAAGAG</sequence>
<keyword evidence="17" id="KW-1185">Reference proteome</keyword>
<reference evidence="16 17" key="1">
    <citation type="submission" date="2018-03" db="EMBL/GenBank/DDBJ databases">
        <title>Genomic Encyclopedia of Archaeal and Bacterial Type Strains, Phase II (KMG-II): from individual species to whole genera.</title>
        <authorList>
            <person name="Goeker M."/>
        </authorList>
    </citation>
    <scope>NUCLEOTIDE SEQUENCE [LARGE SCALE GENOMIC DNA]</scope>
    <source>
        <strain evidence="16 17">DSM 29328</strain>
    </source>
</reference>
<feature type="domain" description="3-hydroxyacyl-CoA dehydrogenase C-terminal" evidence="14">
    <location>
        <begin position="468"/>
        <end position="554"/>
    </location>
</feature>
<keyword evidence="4" id="KW-0276">Fatty acid metabolism</keyword>
<evidence type="ECO:0000256" key="3">
    <source>
        <dbReference type="ARBA" id="ARBA00011245"/>
    </source>
</evidence>
<comment type="subunit">
    <text evidence="3">Monomer.</text>
</comment>
<dbReference type="Gene3D" id="3.90.226.10">
    <property type="entry name" value="2-enoyl-CoA Hydratase, Chain A, domain 1"/>
    <property type="match status" value="1"/>
</dbReference>
<comment type="subcellular location">
    <subcellularLocation>
        <location evidence="1">Peroxisome</location>
    </subcellularLocation>
</comment>
<accession>A0A2T0RK74</accession>
<keyword evidence="8" id="KW-0443">Lipid metabolism</keyword>
<name>A0A2T0RK74_9RHOB</name>
<dbReference type="GO" id="GO:0006635">
    <property type="term" value="P:fatty acid beta-oxidation"/>
    <property type="evidence" value="ECO:0007669"/>
    <property type="project" value="UniProtKB-UniPathway"/>
</dbReference>
<keyword evidence="5" id="KW-0442">Lipid degradation</keyword>
<comment type="pathway">
    <text evidence="2">Lipid metabolism; fatty acid beta-oxidation.</text>
</comment>
<dbReference type="PANTHER" id="PTHR23309">
    <property type="entry name" value="3-HYDROXYACYL-COA DEHYROGENASE"/>
    <property type="match status" value="1"/>
</dbReference>
<dbReference type="OrthoDB" id="9771883at2"/>
<keyword evidence="11" id="KW-0456">Lyase</keyword>
<gene>
    <name evidence="16" type="ORF">CLV78_109171</name>
</gene>
<dbReference type="InterPro" id="IPR036291">
    <property type="entry name" value="NAD(P)-bd_dom_sf"/>
</dbReference>
<comment type="caution">
    <text evidence="16">The sequence shown here is derived from an EMBL/GenBank/DDBJ whole genome shotgun (WGS) entry which is preliminary data.</text>
</comment>
<keyword evidence="12" id="KW-0511">Multifunctional enzyme</keyword>
<dbReference type="InterPro" id="IPR001753">
    <property type="entry name" value="Enoyl-CoA_hydra/iso"/>
</dbReference>
<dbReference type="GO" id="GO:0004300">
    <property type="term" value="F:enoyl-CoA hydratase activity"/>
    <property type="evidence" value="ECO:0007669"/>
    <property type="project" value="UniProtKB-ARBA"/>
</dbReference>
<organism evidence="16 17">
    <name type="scientific">Aliiruegeria haliotis</name>
    <dbReference type="NCBI Taxonomy" id="1280846"/>
    <lineage>
        <taxon>Bacteria</taxon>
        <taxon>Pseudomonadati</taxon>
        <taxon>Pseudomonadota</taxon>
        <taxon>Alphaproteobacteria</taxon>
        <taxon>Rhodobacterales</taxon>
        <taxon>Roseobacteraceae</taxon>
        <taxon>Aliiruegeria</taxon>
    </lineage>
</organism>
<evidence type="ECO:0000313" key="17">
    <source>
        <dbReference type="Proteomes" id="UP000239480"/>
    </source>
</evidence>
<dbReference type="Pfam" id="PF00725">
    <property type="entry name" value="3HCDH"/>
    <property type="match status" value="1"/>
</dbReference>
<dbReference type="Pfam" id="PF00378">
    <property type="entry name" value="ECH_1"/>
    <property type="match status" value="1"/>
</dbReference>
<dbReference type="InterPro" id="IPR006176">
    <property type="entry name" value="3-OHacyl-CoA_DH_NAD-bd"/>
</dbReference>
<evidence type="ECO:0000256" key="12">
    <source>
        <dbReference type="ARBA" id="ARBA00023268"/>
    </source>
</evidence>
<dbReference type="RefSeq" id="WP_106206855.1">
    <property type="nucleotide sequence ID" value="NZ_PVTD01000009.1"/>
</dbReference>
<evidence type="ECO:0000256" key="5">
    <source>
        <dbReference type="ARBA" id="ARBA00022963"/>
    </source>
</evidence>
<evidence type="ECO:0000256" key="9">
    <source>
        <dbReference type="ARBA" id="ARBA00023140"/>
    </source>
</evidence>
<dbReference type="InterPro" id="IPR029045">
    <property type="entry name" value="ClpP/crotonase-like_dom_sf"/>
</dbReference>
<dbReference type="AlphaFoldDB" id="A0A2T0RK74"/>
<evidence type="ECO:0000256" key="10">
    <source>
        <dbReference type="ARBA" id="ARBA00023235"/>
    </source>
</evidence>
<dbReference type="Proteomes" id="UP000239480">
    <property type="component" value="Unassembled WGS sequence"/>
</dbReference>
<evidence type="ECO:0000256" key="4">
    <source>
        <dbReference type="ARBA" id="ARBA00022832"/>
    </source>
</evidence>
<evidence type="ECO:0000256" key="7">
    <source>
        <dbReference type="ARBA" id="ARBA00023027"/>
    </source>
</evidence>
<protein>
    <submittedName>
        <fullName evidence="16">Short chain enoyl-CoA hydratase /3-hydroxyacyl-CoA dehydrogenase</fullName>
    </submittedName>
</protein>
<dbReference type="GO" id="GO:0016853">
    <property type="term" value="F:isomerase activity"/>
    <property type="evidence" value="ECO:0007669"/>
    <property type="project" value="UniProtKB-KW"/>
</dbReference>
<dbReference type="InterPro" id="IPR006108">
    <property type="entry name" value="3HC_DH_C"/>
</dbReference>
<keyword evidence="9" id="KW-0576">Peroxisome</keyword>
<keyword evidence="6" id="KW-0560">Oxidoreductase</keyword>
<dbReference type="GO" id="GO:0070403">
    <property type="term" value="F:NAD+ binding"/>
    <property type="evidence" value="ECO:0007669"/>
    <property type="project" value="InterPro"/>
</dbReference>
<dbReference type="PANTHER" id="PTHR23309:SF49">
    <property type="entry name" value="PEROXISOMAL BIFUNCTIONAL ENZYME"/>
    <property type="match status" value="1"/>
</dbReference>
<proteinExistence type="predicted"/>
<feature type="domain" description="3-hydroxyacyl-CoA dehydrogenase NAD binding" evidence="15">
    <location>
        <begin position="297"/>
        <end position="373"/>
    </location>
</feature>
<evidence type="ECO:0000256" key="2">
    <source>
        <dbReference type="ARBA" id="ARBA00005005"/>
    </source>
</evidence>
<evidence type="ECO:0000256" key="8">
    <source>
        <dbReference type="ARBA" id="ARBA00023098"/>
    </source>
</evidence>
<dbReference type="EMBL" id="PVTD01000009">
    <property type="protein sequence ID" value="PRY21558.1"/>
    <property type="molecule type" value="Genomic_DNA"/>
</dbReference>
<comment type="catalytic activity">
    <reaction evidence="13">
        <text>a (3S)-3-hydroxyacyl-CoA + NAD(+) = a 3-oxoacyl-CoA + NADH + H(+)</text>
        <dbReference type="Rhea" id="RHEA:22432"/>
        <dbReference type="ChEBI" id="CHEBI:15378"/>
        <dbReference type="ChEBI" id="CHEBI:57318"/>
        <dbReference type="ChEBI" id="CHEBI:57540"/>
        <dbReference type="ChEBI" id="CHEBI:57945"/>
        <dbReference type="ChEBI" id="CHEBI:90726"/>
        <dbReference type="EC" id="1.1.1.35"/>
    </reaction>
</comment>
<dbReference type="Gene3D" id="3.40.50.720">
    <property type="entry name" value="NAD(P)-binding Rossmann-like Domain"/>
    <property type="match status" value="1"/>
</dbReference>
<evidence type="ECO:0000256" key="6">
    <source>
        <dbReference type="ARBA" id="ARBA00023002"/>
    </source>
</evidence>
<keyword evidence="10" id="KW-0413">Isomerase</keyword>
<evidence type="ECO:0000256" key="1">
    <source>
        <dbReference type="ARBA" id="ARBA00004275"/>
    </source>
</evidence>
<evidence type="ECO:0000313" key="16">
    <source>
        <dbReference type="EMBL" id="PRY21558.1"/>
    </source>
</evidence>
<dbReference type="InterPro" id="IPR008927">
    <property type="entry name" value="6-PGluconate_DH-like_C_sf"/>
</dbReference>
<dbReference type="GO" id="GO:0003857">
    <property type="term" value="F:(3S)-3-hydroxyacyl-CoA dehydrogenase (NAD+) activity"/>
    <property type="evidence" value="ECO:0007669"/>
    <property type="project" value="UniProtKB-EC"/>
</dbReference>
<dbReference type="CDD" id="cd06558">
    <property type="entry name" value="crotonase-like"/>
    <property type="match status" value="1"/>
</dbReference>
<dbReference type="UniPathway" id="UPA00659"/>
<evidence type="ECO:0000256" key="11">
    <source>
        <dbReference type="ARBA" id="ARBA00023239"/>
    </source>
</evidence>
<evidence type="ECO:0000259" key="15">
    <source>
        <dbReference type="Pfam" id="PF02737"/>
    </source>
</evidence>